<accession>A0A943EKU7</accession>
<comment type="caution">
    <text evidence="1">The sequence shown here is derived from an EMBL/GenBank/DDBJ whole genome shotgun (WGS) entry which is preliminary data.</text>
</comment>
<dbReference type="Proteomes" id="UP000754226">
    <property type="component" value="Unassembled WGS sequence"/>
</dbReference>
<proteinExistence type="predicted"/>
<dbReference type="EMBL" id="JAGZCZ010000005">
    <property type="protein sequence ID" value="MBS5519809.1"/>
    <property type="molecule type" value="Genomic_DNA"/>
</dbReference>
<organism evidence="1 2">
    <name type="scientific">Acidaminococcus intestini</name>
    <dbReference type="NCBI Taxonomy" id="187327"/>
    <lineage>
        <taxon>Bacteria</taxon>
        <taxon>Bacillati</taxon>
        <taxon>Bacillota</taxon>
        <taxon>Negativicutes</taxon>
        <taxon>Acidaminococcales</taxon>
        <taxon>Acidaminococcaceae</taxon>
        <taxon>Acidaminococcus</taxon>
    </lineage>
</organism>
<gene>
    <name evidence="1" type="ORF">KHX13_05700</name>
</gene>
<evidence type="ECO:0000313" key="1">
    <source>
        <dbReference type="EMBL" id="MBS5519809.1"/>
    </source>
</evidence>
<name>A0A943EKU7_9FIRM</name>
<evidence type="ECO:0008006" key="3">
    <source>
        <dbReference type="Google" id="ProtNLM"/>
    </source>
</evidence>
<dbReference type="AlphaFoldDB" id="A0A943EKU7"/>
<reference evidence="1" key="1">
    <citation type="submission" date="2021-02" db="EMBL/GenBank/DDBJ databases">
        <title>Infant gut strain persistence is associated with maternal origin, phylogeny, and functional potential including surface adhesion and iron acquisition.</title>
        <authorList>
            <person name="Lou Y.C."/>
        </authorList>
    </citation>
    <scope>NUCLEOTIDE SEQUENCE</scope>
    <source>
        <strain evidence="1">L3_106_000M1_dasL3_106_000M1_concoct_15</strain>
    </source>
</reference>
<sequence length="106" mass="11544">MAKKELDTVQNSAAEVEENVVVLHKPLADGTDKLVLDFERINGRTLISCEKQARKLDPAITVLALSQVYQALVAGAATNLKYDEVLNLSGKDFTALCLKAQGFLLQ</sequence>
<evidence type="ECO:0000313" key="2">
    <source>
        <dbReference type="Proteomes" id="UP000754226"/>
    </source>
</evidence>
<protein>
    <recommendedName>
        <fullName evidence="3">Phage tail assembly protein</fullName>
    </recommendedName>
</protein>